<dbReference type="Proteomes" id="UP000017836">
    <property type="component" value="Unassembled WGS sequence"/>
</dbReference>
<protein>
    <submittedName>
        <fullName evidence="1">Uncharacterized protein</fullName>
    </submittedName>
</protein>
<name>W1NP38_AMBTC</name>
<organism evidence="1 2">
    <name type="scientific">Amborella trichopoda</name>
    <dbReference type="NCBI Taxonomy" id="13333"/>
    <lineage>
        <taxon>Eukaryota</taxon>
        <taxon>Viridiplantae</taxon>
        <taxon>Streptophyta</taxon>
        <taxon>Embryophyta</taxon>
        <taxon>Tracheophyta</taxon>
        <taxon>Spermatophyta</taxon>
        <taxon>Magnoliopsida</taxon>
        <taxon>Amborellales</taxon>
        <taxon>Amborellaceae</taxon>
        <taxon>Amborella</taxon>
    </lineage>
</organism>
<accession>W1NP38</accession>
<evidence type="ECO:0000313" key="1">
    <source>
        <dbReference type="EMBL" id="ERM98086.1"/>
    </source>
</evidence>
<dbReference type="EMBL" id="KI395523">
    <property type="protein sequence ID" value="ERM98086.1"/>
    <property type="molecule type" value="Genomic_DNA"/>
</dbReference>
<proteinExistence type="predicted"/>
<keyword evidence="2" id="KW-1185">Reference proteome</keyword>
<reference evidence="2" key="1">
    <citation type="journal article" date="2013" name="Science">
        <title>The Amborella genome and the evolution of flowering plants.</title>
        <authorList>
            <consortium name="Amborella Genome Project"/>
        </authorList>
    </citation>
    <scope>NUCLEOTIDE SEQUENCE [LARGE SCALE GENOMIC DNA]</scope>
</reference>
<gene>
    <name evidence="1" type="ORF">AMTR_s01762p00006000</name>
</gene>
<dbReference type="HOGENOM" id="CLU_2948699_0_0_1"/>
<sequence length="60" mass="6731">MRAFLLTNNQSRTYVLGQAGESHTSLAMAGKITWPKLLIERCSTKKNPDLTVFYTILSLT</sequence>
<evidence type="ECO:0000313" key="2">
    <source>
        <dbReference type="Proteomes" id="UP000017836"/>
    </source>
</evidence>
<dbReference type="Gramene" id="ERM98086">
    <property type="protein sequence ID" value="ERM98086"/>
    <property type="gene ID" value="AMTR_s01762p00006000"/>
</dbReference>
<feature type="non-terminal residue" evidence="1">
    <location>
        <position position="60"/>
    </location>
</feature>
<dbReference type="AlphaFoldDB" id="W1NP38"/>